<feature type="signal peptide" evidence="1">
    <location>
        <begin position="1"/>
        <end position="20"/>
    </location>
</feature>
<dbReference type="RefSeq" id="WP_210511061.1">
    <property type="nucleotide sequence ID" value="NZ_JAFIDN010000003.1"/>
</dbReference>
<dbReference type="InterPro" id="IPR023614">
    <property type="entry name" value="Porin_dom_sf"/>
</dbReference>
<organism evidence="2 3">
    <name type="scientific">Natronogracilivirga saccharolytica</name>
    <dbReference type="NCBI Taxonomy" id="2812953"/>
    <lineage>
        <taxon>Bacteria</taxon>
        <taxon>Pseudomonadati</taxon>
        <taxon>Balneolota</taxon>
        <taxon>Balneolia</taxon>
        <taxon>Balneolales</taxon>
        <taxon>Cyclonatronaceae</taxon>
        <taxon>Natronogracilivirga</taxon>
    </lineage>
</organism>
<dbReference type="Proteomes" id="UP000673975">
    <property type="component" value="Unassembled WGS sequence"/>
</dbReference>
<accession>A0A8J7RM07</accession>
<dbReference type="SUPFAM" id="SSF56935">
    <property type="entry name" value="Porins"/>
    <property type="match status" value="1"/>
</dbReference>
<protein>
    <recommendedName>
        <fullName evidence="4">Porin</fullName>
    </recommendedName>
</protein>
<feature type="chain" id="PRO_5035175001" description="Porin" evidence="1">
    <location>
        <begin position="21"/>
        <end position="341"/>
    </location>
</feature>
<dbReference type="AlphaFoldDB" id="A0A8J7RM07"/>
<evidence type="ECO:0008006" key="4">
    <source>
        <dbReference type="Google" id="ProtNLM"/>
    </source>
</evidence>
<evidence type="ECO:0000313" key="3">
    <source>
        <dbReference type="Proteomes" id="UP000673975"/>
    </source>
</evidence>
<keyword evidence="3" id="KW-1185">Reference proteome</keyword>
<evidence type="ECO:0000256" key="1">
    <source>
        <dbReference type="SAM" id="SignalP"/>
    </source>
</evidence>
<name>A0A8J7RM07_9BACT</name>
<sequence>MKSLILFFSVLLLGYISAQAEDRSEPVAEMLNEKLKSEAFSLGILIQAQGAYSFENTDFNGGRAWDLGSTRIDFRGTVDRNFQYRVRVYFLSQQQNIDARVGYRFSDNFRVIAGAFKPYLSRDLDPSPANLDMVRRARLVGAMMNTLEIGFSALGNIGNFKYRLGMYNGKGAADIAEQNDNRFLHTSRFAYELEPADGHHIELGVNGAINRSLDEPVGNTGLTSVSDRVLYGGYLEYDSDLLFGTAEYLRSDFDAVEFDEQQESITGFYTTLGVKMDPRNELLVRWDHLSLDLSDDESDRILLGWNYYPTSLISFRFNALAEFRADESAQFGLTGVFQYHF</sequence>
<reference evidence="2" key="1">
    <citation type="submission" date="2021-02" db="EMBL/GenBank/DDBJ databases">
        <title>Natronogracilivirga saccharolytica gen. nov. sp. nov. a new anaerobic, haloalkiliphilic carbohydrate-fermenting bacterium from soda lake and proposing of Cyclonatronumiaceae fam. nov. in the phylum Balneolaeota.</title>
        <authorList>
            <person name="Zhilina T.N."/>
            <person name="Sorokin D.Y."/>
            <person name="Zavarzina D.G."/>
            <person name="Toshchakov S.V."/>
            <person name="Kublanov I.V."/>
        </authorList>
    </citation>
    <scope>NUCLEOTIDE SEQUENCE</scope>
    <source>
        <strain evidence="2">Z-1702</strain>
    </source>
</reference>
<evidence type="ECO:0000313" key="2">
    <source>
        <dbReference type="EMBL" id="MBP3192169.1"/>
    </source>
</evidence>
<dbReference type="EMBL" id="JAFIDN010000003">
    <property type="protein sequence ID" value="MBP3192169.1"/>
    <property type="molecule type" value="Genomic_DNA"/>
</dbReference>
<gene>
    <name evidence="2" type="ORF">NATSA_05785</name>
</gene>
<dbReference type="Gene3D" id="2.40.160.10">
    <property type="entry name" value="Porin"/>
    <property type="match status" value="1"/>
</dbReference>
<dbReference type="InterPro" id="IPR010870">
    <property type="entry name" value="Porin_O/P"/>
</dbReference>
<proteinExistence type="predicted"/>
<comment type="caution">
    <text evidence="2">The sequence shown here is derived from an EMBL/GenBank/DDBJ whole genome shotgun (WGS) entry which is preliminary data.</text>
</comment>
<dbReference type="Pfam" id="PF07396">
    <property type="entry name" value="Porin_O_P"/>
    <property type="match status" value="1"/>
</dbReference>
<keyword evidence="1" id="KW-0732">Signal</keyword>